<accession>A0ABY2QML9</accession>
<evidence type="ECO:0000313" key="2">
    <source>
        <dbReference type="Proteomes" id="UP000308038"/>
    </source>
</evidence>
<dbReference type="Proteomes" id="UP000308038">
    <property type="component" value="Unassembled WGS sequence"/>
</dbReference>
<reference evidence="1 2" key="1">
    <citation type="submission" date="2019-04" db="EMBL/GenBank/DDBJ databases">
        <title>Microbes associate with the intestines of laboratory mice.</title>
        <authorList>
            <person name="Navarre W."/>
            <person name="Wong E."/>
            <person name="Huang K.C."/>
            <person name="Tropini C."/>
            <person name="Ng K."/>
            <person name="Yu B."/>
        </authorList>
    </citation>
    <scope>NUCLEOTIDE SEQUENCE [LARGE SCALE GENOMIC DNA]</scope>
    <source>
        <strain evidence="1 2">NM83_B4-11</strain>
    </source>
</reference>
<name>A0ABY2QML9_9SPHN</name>
<protein>
    <recommendedName>
        <fullName evidence="3">DUF306 domain-containing protein</fullName>
    </recommendedName>
</protein>
<proteinExistence type="predicted"/>
<sequence>MAAPLAIAAGPADERYAQLSTRERIIIRIPRLPGPSRAQRAAPVTWEEKKAPKCVPMDRLASASISPDGDIDLIVTDGRRLRAKLDRDCPTLNFYGGFYLKRSKDGKFCARRDVLRTRSGRQCEISRFRLLIPKNPS</sequence>
<organism evidence="1 2">
    <name type="scientific">Sphingomonas olei</name>
    <dbReference type="NCBI Taxonomy" id="1886787"/>
    <lineage>
        <taxon>Bacteria</taxon>
        <taxon>Pseudomonadati</taxon>
        <taxon>Pseudomonadota</taxon>
        <taxon>Alphaproteobacteria</taxon>
        <taxon>Sphingomonadales</taxon>
        <taxon>Sphingomonadaceae</taxon>
        <taxon>Sphingomonas</taxon>
    </lineage>
</organism>
<keyword evidence="2" id="KW-1185">Reference proteome</keyword>
<gene>
    <name evidence="1" type="ORF">E5988_00800</name>
</gene>
<dbReference type="EMBL" id="SSTI01000001">
    <property type="protein sequence ID" value="THG42294.1"/>
    <property type="molecule type" value="Genomic_DNA"/>
</dbReference>
<evidence type="ECO:0000313" key="1">
    <source>
        <dbReference type="EMBL" id="THG42294.1"/>
    </source>
</evidence>
<evidence type="ECO:0008006" key="3">
    <source>
        <dbReference type="Google" id="ProtNLM"/>
    </source>
</evidence>
<comment type="caution">
    <text evidence="1">The sequence shown here is derived from an EMBL/GenBank/DDBJ whole genome shotgun (WGS) entry which is preliminary data.</text>
</comment>